<dbReference type="Proteomes" id="UP000499080">
    <property type="component" value="Unassembled WGS sequence"/>
</dbReference>
<gene>
    <name evidence="1" type="ORF">AVEN_145284_1</name>
</gene>
<name>A0A4Y2GYW9_ARAVE</name>
<proteinExistence type="predicted"/>
<keyword evidence="2" id="KW-1185">Reference proteome</keyword>
<evidence type="ECO:0000313" key="2">
    <source>
        <dbReference type="Proteomes" id="UP000499080"/>
    </source>
</evidence>
<dbReference type="EMBL" id="BGPR01001661">
    <property type="protein sequence ID" value="GBM58990.1"/>
    <property type="molecule type" value="Genomic_DNA"/>
</dbReference>
<protein>
    <submittedName>
        <fullName evidence="1">Uncharacterized protein</fullName>
    </submittedName>
</protein>
<dbReference type="AlphaFoldDB" id="A0A4Y2GYW9"/>
<evidence type="ECO:0000313" key="1">
    <source>
        <dbReference type="EMBL" id="GBM58990.1"/>
    </source>
</evidence>
<organism evidence="1 2">
    <name type="scientific">Araneus ventricosus</name>
    <name type="common">Orbweaver spider</name>
    <name type="synonym">Epeira ventricosa</name>
    <dbReference type="NCBI Taxonomy" id="182803"/>
    <lineage>
        <taxon>Eukaryota</taxon>
        <taxon>Metazoa</taxon>
        <taxon>Ecdysozoa</taxon>
        <taxon>Arthropoda</taxon>
        <taxon>Chelicerata</taxon>
        <taxon>Arachnida</taxon>
        <taxon>Araneae</taxon>
        <taxon>Araneomorphae</taxon>
        <taxon>Entelegynae</taxon>
        <taxon>Araneoidea</taxon>
        <taxon>Araneidae</taxon>
        <taxon>Araneus</taxon>
    </lineage>
</organism>
<accession>A0A4Y2GYW9</accession>
<comment type="caution">
    <text evidence="1">The sequence shown here is derived from an EMBL/GenBank/DDBJ whole genome shotgun (WGS) entry which is preliminary data.</text>
</comment>
<dbReference type="OrthoDB" id="10046251at2759"/>
<sequence length="109" mass="11809">MKMTPFASQNTVTLTFPAECDTLNFFVMGELGILYVIETGLVSGVKLCSHVSSPVMILKRKYTTDLTNPQVKISDGLKSKELGGQAIGASLPMQNPENVLFKNAVLSSR</sequence>
<reference evidence="1 2" key="1">
    <citation type="journal article" date="2019" name="Sci. Rep.">
        <title>Orb-weaving spider Araneus ventricosus genome elucidates the spidroin gene catalogue.</title>
        <authorList>
            <person name="Kono N."/>
            <person name="Nakamura H."/>
            <person name="Ohtoshi R."/>
            <person name="Moran D.A.P."/>
            <person name="Shinohara A."/>
            <person name="Yoshida Y."/>
            <person name="Fujiwara M."/>
            <person name="Mori M."/>
            <person name="Tomita M."/>
            <person name="Arakawa K."/>
        </authorList>
    </citation>
    <scope>NUCLEOTIDE SEQUENCE [LARGE SCALE GENOMIC DNA]</scope>
</reference>